<feature type="binding site" evidence="5">
    <location>
        <position position="311"/>
    </location>
    <ligand>
        <name>FAD</name>
        <dbReference type="ChEBI" id="CHEBI:57692"/>
    </ligand>
</feature>
<proteinExistence type="inferred from homology"/>
<evidence type="ECO:0000256" key="6">
    <source>
        <dbReference type="PIRSR" id="PIRSR000350-4"/>
    </source>
</evidence>
<dbReference type="PRINTS" id="PR00411">
    <property type="entry name" value="PNDRDTASEI"/>
</dbReference>
<dbReference type="GO" id="GO:0003955">
    <property type="term" value="F:NAD(P)H dehydrogenase (quinone) activity"/>
    <property type="evidence" value="ECO:0007669"/>
    <property type="project" value="TreeGrafter"/>
</dbReference>
<dbReference type="Gene3D" id="3.30.390.30">
    <property type="match status" value="1"/>
</dbReference>
<keyword evidence="5" id="KW-0547">Nucleotide-binding</keyword>
<evidence type="ECO:0000313" key="9">
    <source>
        <dbReference type="EMBL" id="TSH91072.1"/>
    </source>
</evidence>
<evidence type="ECO:0000256" key="1">
    <source>
        <dbReference type="ARBA" id="ARBA00007532"/>
    </source>
</evidence>
<feature type="domain" description="FAD/NAD(P)-binding" evidence="8">
    <location>
        <begin position="7"/>
        <end position="326"/>
    </location>
</feature>
<dbReference type="RefSeq" id="WP_143949946.1">
    <property type="nucleotide sequence ID" value="NZ_BAABMB010000003.1"/>
</dbReference>
<dbReference type="EMBL" id="VLTJ01000038">
    <property type="protein sequence ID" value="TSH91072.1"/>
    <property type="molecule type" value="Genomic_DNA"/>
</dbReference>
<dbReference type="Pfam" id="PF07992">
    <property type="entry name" value="Pyr_redox_2"/>
    <property type="match status" value="1"/>
</dbReference>
<dbReference type="PIRSF" id="PIRSF000350">
    <property type="entry name" value="Mercury_reductase_MerA"/>
    <property type="match status" value="1"/>
</dbReference>
<dbReference type="PANTHER" id="PTHR43014">
    <property type="entry name" value="MERCURIC REDUCTASE"/>
    <property type="match status" value="1"/>
</dbReference>
<feature type="active site" description="Proton acceptor" evidence="4">
    <location>
        <position position="442"/>
    </location>
</feature>
<evidence type="ECO:0000259" key="8">
    <source>
        <dbReference type="Pfam" id="PF07992"/>
    </source>
</evidence>
<protein>
    <submittedName>
        <fullName evidence="9">Dihydrolipoyl dehydrogenase</fullName>
        <ecNumber evidence="9">1.8.1.4</ecNumber>
    </submittedName>
</protein>
<dbReference type="InterPro" id="IPR016156">
    <property type="entry name" value="FAD/NAD-linked_Rdtase_dimer_sf"/>
</dbReference>
<organism evidence="9 10">
    <name type="scientific">Verticiella sediminum</name>
    <dbReference type="NCBI Taxonomy" id="1247510"/>
    <lineage>
        <taxon>Bacteria</taxon>
        <taxon>Pseudomonadati</taxon>
        <taxon>Pseudomonadota</taxon>
        <taxon>Betaproteobacteria</taxon>
        <taxon>Burkholderiales</taxon>
        <taxon>Alcaligenaceae</taxon>
        <taxon>Verticiella</taxon>
    </lineage>
</organism>
<dbReference type="Gene3D" id="3.50.50.60">
    <property type="entry name" value="FAD/NAD(P)-binding domain"/>
    <property type="match status" value="2"/>
</dbReference>
<evidence type="ECO:0000256" key="5">
    <source>
        <dbReference type="PIRSR" id="PIRSR000350-3"/>
    </source>
</evidence>
<accession>A0A556ADV8</accession>
<evidence type="ECO:0000256" key="4">
    <source>
        <dbReference type="PIRSR" id="PIRSR000350-2"/>
    </source>
</evidence>
<dbReference type="NCBIfam" id="NF004939">
    <property type="entry name" value="PRK06292.1-1"/>
    <property type="match status" value="1"/>
</dbReference>
<dbReference type="OrthoDB" id="178496at2"/>
<comment type="caution">
    <text evidence="9">The sequence shown here is derived from an EMBL/GenBank/DDBJ whole genome shotgun (WGS) entry which is preliminary data.</text>
</comment>
<dbReference type="Gene3D" id="1.10.287.990">
    <property type="entry name" value="Fe,Mn superoxide dismutase (SOD) domain"/>
    <property type="match status" value="1"/>
</dbReference>
<comment type="cofactor">
    <cofactor evidence="5">
        <name>FAD</name>
        <dbReference type="ChEBI" id="CHEBI:57692"/>
    </cofactor>
    <text evidence="5">Binds 1 FAD per subunit.</text>
</comment>
<dbReference type="Pfam" id="PF02852">
    <property type="entry name" value="Pyr_redox_dim"/>
    <property type="match status" value="1"/>
</dbReference>
<evidence type="ECO:0000256" key="3">
    <source>
        <dbReference type="ARBA" id="ARBA00022827"/>
    </source>
</evidence>
<dbReference type="InterPro" id="IPR036324">
    <property type="entry name" value="Mn/Fe_SOD_N_sf"/>
</dbReference>
<dbReference type="PANTHER" id="PTHR43014:SF4">
    <property type="entry name" value="PYRIDINE NUCLEOTIDE-DISULFIDE OXIDOREDUCTASE RCLA-RELATED"/>
    <property type="match status" value="1"/>
</dbReference>
<dbReference type="SUPFAM" id="SSF51905">
    <property type="entry name" value="FAD/NAD(P)-binding domain"/>
    <property type="match status" value="1"/>
</dbReference>
<keyword evidence="3 5" id="KW-0274">FAD</keyword>
<dbReference type="AlphaFoldDB" id="A0A556ADV8"/>
<evidence type="ECO:0000259" key="7">
    <source>
        <dbReference type="Pfam" id="PF02852"/>
    </source>
</evidence>
<dbReference type="EC" id="1.8.1.4" evidence="9"/>
<name>A0A556ADV8_9BURK</name>
<sequence length="472" mass="51212">MKTLHTDVAVIGTGTAGMNAYRAAKAQGKRAIVIESGQYGTTCARVGCMPSKLLIAAAEASHAVDEAPRFGVHVEGDKRIDGREVMQRVRSERDRFVGFILDAVGSYPEADKLQGYATFKSDTVLLVDEHTEVHAKAVVIATGSTPAVPGMFKAAGDRLIVNDDVFEWADLPARVAVFGPGVIGLELGQALHRLGVHVRIFGLGGLLGGLNDPAVKANAQQVFQNELYLDTDADVKHIEQVGDEVEIRYVNLDGQETVERFDYLLAATGRRPNVAGLKLENTSLELDDKGVPVFDRYTMQAGKAPIFIAGDVNNTVPLLHEASDEGRIAGQNAANFPNVQPGKRRAPIAVVFCDPQILAVGKPFKELPDGFVTGEVNFDDQGRSRVMLKNRGLLHVYADPRTGEFLGAEMVGPTAEHMAHLLAWSVQQRLTVAQMLDMPFYHPVVEEGLRTALRDAQARLDELQARQHKAVA</sequence>
<keyword evidence="2" id="KW-0285">Flavoprotein</keyword>
<evidence type="ECO:0000313" key="10">
    <source>
        <dbReference type="Proteomes" id="UP000318405"/>
    </source>
</evidence>
<reference evidence="9 10" key="1">
    <citation type="submission" date="2019-07" db="EMBL/GenBank/DDBJ databases">
        <title>Qingshengfaniella alkalisoli gen. nov., sp. nov., isolated from saline soil.</title>
        <authorList>
            <person name="Xu L."/>
            <person name="Huang X.-X."/>
            <person name="Sun J.-Q."/>
        </authorList>
    </citation>
    <scope>NUCLEOTIDE SEQUENCE [LARGE SCALE GENOMIC DNA]</scope>
    <source>
        <strain evidence="9 10">DSM 27279</strain>
    </source>
</reference>
<feature type="binding site" evidence="5">
    <location>
        <position position="269"/>
    </location>
    <ligand>
        <name>NAD(+)</name>
        <dbReference type="ChEBI" id="CHEBI:57540"/>
    </ligand>
</feature>
<keyword evidence="5" id="KW-0520">NAD</keyword>
<dbReference type="InterPro" id="IPR036188">
    <property type="entry name" value="FAD/NAD-bd_sf"/>
</dbReference>
<evidence type="ECO:0000256" key="2">
    <source>
        <dbReference type="ARBA" id="ARBA00022630"/>
    </source>
</evidence>
<dbReference type="Proteomes" id="UP000318405">
    <property type="component" value="Unassembled WGS sequence"/>
</dbReference>
<dbReference type="InterPro" id="IPR004099">
    <property type="entry name" value="Pyr_nucl-diS_OxRdtase_dimer"/>
</dbReference>
<comment type="similarity">
    <text evidence="1">Belongs to the class-I pyridine nucleotide-disulfide oxidoreductase family.</text>
</comment>
<feature type="disulfide bond" description="Redox-active" evidence="6">
    <location>
        <begin position="43"/>
        <end position="48"/>
    </location>
</feature>
<dbReference type="InterPro" id="IPR023753">
    <property type="entry name" value="FAD/NAD-binding_dom"/>
</dbReference>
<keyword evidence="10" id="KW-1185">Reference proteome</keyword>
<dbReference type="GO" id="GO:0050660">
    <property type="term" value="F:flavin adenine dinucleotide binding"/>
    <property type="evidence" value="ECO:0007669"/>
    <property type="project" value="TreeGrafter"/>
</dbReference>
<keyword evidence="9" id="KW-0560">Oxidoreductase</keyword>
<feature type="domain" description="Pyridine nucleotide-disulphide oxidoreductase dimerisation" evidence="7">
    <location>
        <begin position="349"/>
        <end position="452"/>
    </location>
</feature>
<dbReference type="InterPro" id="IPR001100">
    <property type="entry name" value="Pyr_nuc-diS_OxRdtase"/>
</dbReference>
<feature type="binding site" evidence="5">
    <location>
        <begin position="142"/>
        <end position="144"/>
    </location>
    <ligand>
        <name>FAD</name>
        <dbReference type="ChEBI" id="CHEBI:57692"/>
    </ligand>
</feature>
<gene>
    <name evidence="9" type="ORF">FOZ76_19440</name>
</gene>
<feature type="binding site" evidence="5">
    <location>
        <position position="52"/>
    </location>
    <ligand>
        <name>FAD</name>
        <dbReference type="ChEBI" id="CHEBI:57692"/>
    </ligand>
</feature>
<dbReference type="SUPFAM" id="SSF55424">
    <property type="entry name" value="FAD/NAD-linked reductases, dimerisation (C-terminal) domain"/>
    <property type="match status" value="1"/>
</dbReference>
<dbReference type="PRINTS" id="PR00368">
    <property type="entry name" value="FADPNR"/>
</dbReference>
<dbReference type="GO" id="GO:0004148">
    <property type="term" value="F:dihydrolipoyl dehydrogenase (NADH) activity"/>
    <property type="evidence" value="ECO:0007669"/>
    <property type="project" value="UniProtKB-EC"/>
</dbReference>
<feature type="binding site" evidence="5">
    <location>
        <begin position="179"/>
        <end position="186"/>
    </location>
    <ligand>
        <name>NAD(+)</name>
        <dbReference type="ChEBI" id="CHEBI:57540"/>
    </ligand>
</feature>